<dbReference type="Proteomes" id="UP000190080">
    <property type="component" value="Unassembled WGS sequence"/>
</dbReference>
<feature type="domain" description="ABC transporter" evidence="9">
    <location>
        <begin position="7"/>
        <end position="247"/>
    </location>
</feature>
<evidence type="ECO:0000313" key="11">
    <source>
        <dbReference type="Proteomes" id="UP000190080"/>
    </source>
</evidence>
<dbReference type="GO" id="GO:0005886">
    <property type="term" value="C:plasma membrane"/>
    <property type="evidence" value="ECO:0007669"/>
    <property type="project" value="UniProtKB-SubCell"/>
</dbReference>
<dbReference type="Pfam" id="PF00005">
    <property type="entry name" value="ABC_tran"/>
    <property type="match status" value="2"/>
</dbReference>
<organism evidence="10 11">
    <name type="scientific">Clostridium oryzae</name>
    <dbReference type="NCBI Taxonomy" id="1450648"/>
    <lineage>
        <taxon>Bacteria</taxon>
        <taxon>Bacillati</taxon>
        <taxon>Bacillota</taxon>
        <taxon>Clostridia</taxon>
        <taxon>Eubacteriales</taxon>
        <taxon>Clostridiaceae</taxon>
        <taxon>Clostridium</taxon>
    </lineage>
</organism>
<evidence type="ECO:0000259" key="9">
    <source>
        <dbReference type="PROSITE" id="PS50893"/>
    </source>
</evidence>
<dbReference type="EC" id="3.6.3.17" evidence="10"/>
<evidence type="ECO:0000256" key="2">
    <source>
        <dbReference type="ARBA" id="ARBA00022448"/>
    </source>
</evidence>
<dbReference type="InterPro" id="IPR003439">
    <property type="entry name" value="ABC_transporter-like_ATP-bd"/>
</dbReference>
<dbReference type="GO" id="GO:0005524">
    <property type="term" value="F:ATP binding"/>
    <property type="evidence" value="ECO:0007669"/>
    <property type="project" value="UniProtKB-KW"/>
</dbReference>
<feature type="domain" description="ABC transporter" evidence="9">
    <location>
        <begin position="258"/>
        <end position="502"/>
    </location>
</feature>
<gene>
    <name evidence="10" type="primary">mglA_1</name>
    <name evidence="10" type="ORF">CLORY_05390</name>
</gene>
<dbReference type="SUPFAM" id="SSF52540">
    <property type="entry name" value="P-loop containing nucleoside triphosphate hydrolases"/>
    <property type="match status" value="2"/>
</dbReference>
<dbReference type="AlphaFoldDB" id="A0A1V4IXN4"/>
<keyword evidence="6 10" id="KW-0067">ATP-binding</keyword>
<dbReference type="InterPro" id="IPR017871">
    <property type="entry name" value="ABC_transporter-like_CS"/>
</dbReference>
<keyword evidence="4" id="KW-0677">Repeat</keyword>
<dbReference type="STRING" id="1450648.CLORY_05390"/>
<evidence type="ECO:0000256" key="4">
    <source>
        <dbReference type="ARBA" id="ARBA00022737"/>
    </source>
</evidence>
<dbReference type="PANTHER" id="PTHR43790">
    <property type="entry name" value="CARBOHYDRATE TRANSPORT ATP-BINDING PROTEIN MG119-RELATED"/>
    <property type="match status" value="1"/>
</dbReference>
<dbReference type="InterPro" id="IPR003593">
    <property type="entry name" value="AAA+_ATPase"/>
</dbReference>
<evidence type="ECO:0000256" key="8">
    <source>
        <dbReference type="ARBA" id="ARBA00023136"/>
    </source>
</evidence>
<keyword evidence="2" id="KW-0813">Transport</keyword>
<keyword evidence="10" id="KW-0378">Hydrolase</keyword>
<keyword evidence="5" id="KW-0547">Nucleotide-binding</keyword>
<dbReference type="InterPro" id="IPR027417">
    <property type="entry name" value="P-loop_NTPase"/>
</dbReference>
<dbReference type="FunFam" id="3.40.50.300:FF:000127">
    <property type="entry name" value="Ribose import ATP-binding protein RbsA"/>
    <property type="match status" value="1"/>
</dbReference>
<keyword evidence="8" id="KW-0472">Membrane</keyword>
<accession>A0A1V4IXN4</accession>
<evidence type="ECO:0000313" key="10">
    <source>
        <dbReference type="EMBL" id="OPJ64669.1"/>
    </source>
</evidence>
<name>A0A1V4IXN4_9CLOT</name>
<dbReference type="Gene3D" id="3.40.50.300">
    <property type="entry name" value="P-loop containing nucleotide triphosphate hydrolases"/>
    <property type="match status" value="2"/>
</dbReference>
<sequence length="502" mass="55269">MREEKILEMKDISIGFSGIQVLKSIDFTVRTGEIQALVGANGAGKSTLMKILSGAYSNYTGHIFLDGKKITIDSPKASKKHGIQIVYQEVDAALIQHLTVAENIILDELVNEGKSKLFVNWKNTYSRAAEILKTLHINIDVRKIVYDLSLAEKQMVLIARALSHKCSFLILDEPTAPLSNRETEKLFEVIKDLKNTGVGTIFISHRMPEIFRISDVITILRDGELAAKEKISDVDEDKIVNYMLGRSLNENVSFKHSSSKEEILSIEALRDGDKVKGADIKLHKGEIVGIAGLVGAGKTELCSAIFGAAATVTGQVKLMGKKVQIKNPSDAVRLGFAFVPEERRKEGMLIEESVTFNLTMASIENITSFGFLLNLVKSVNEAEGIRDSLKIKTPNVNTKIKNLSGGNQQKVVIGKWLIVDADIYIFDEPTKGVDVGAKQDIFKLIDELAAAGKSVLYATCEFSELLAITDRIYVIYDGRTVKEIKTSGTSEKELLHYSMGGK</sequence>
<keyword evidence="7" id="KW-1278">Translocase</keyword>
<reference evidence="10 11" key="1">
    <citation type="submission" date="2017-03" db="EMBL/GenBank/DDBJ databases">
        <title>Genome sequence of Clostridium oryzae DSM 28571.</title>
        <authorList>
            <person name="Poehlein A."/>
            <person name="Daniel R."/>
        </authorList>
    </citation>
    <scope>NUCLEOTIDE SEQUENCE [LARGE SCALE GENOMIC DNA]</scope>
    <source>
        <strain evidence="10 11">DSM 28571</strain>
    </source>
</reference>
<dbReference type="PROSITE" id="PS50893">
    <property type="entry name" value="ABC_TRANSPORTER_2"/>
    <property type="match status" value="2"/>
</dbReference>
<dbReference type="EMBL" id="MZGV01000003">
    <property type="protein sequence ID" value="OPJ64669.1"/>
    <property type="molecule type" value="Genomic_DNA"/>
</dbReference>
<dbReference type="PROSITE" id="PS00211">
    <property type="entry name" value="ABC_TRANSPORTER_1"/>
    <property type="match status" value="1"/>
</dbReference>
<evidence type="ECO:0000256" key="3">
    <source>
        <dbReference type="ARBA" id="ARBA00022475"/>
    </source>
</evidence>
<evidence type="ECO:0000256" key="1">
    <source>
        <dbReference type="ARBA" id="ARBA00004202"/>
    </source>
</evidence>
<evidence type="ECO:0000256" key="5">
    <source>
        <dbReference type="ARBA" id="ARBA00022741"/>
    </source>
</evidence>
<evidence type="ECO:0000256" key="7">
    <source>
        <dbReference type="ARBA" id="ARBA00022967"/>
    </source>
</evidence>
<dbReference type="SMART" id="SM00382">
    <property type="entry name" value="AAA"/>
    <property type="match status" value="2"/>
</dbReference>
<dbReference type="CDD" id="cd03216">
    <property type="entry name" value="ABC_Carb_Monos_I"/>
    <property type="match status" value="1"/>
</dbReference>
<evidence type="ECO:0000256" key="6">
    <source>
        <dbReference type="ARBA" id="ARBA00022840"/>
    </source>
</evidence>
<dbReference type="InterPro" id="IPR050107">
    <property type="entry name" value="ABC_carbohydrate_import_ATPase"/>
</dbReference>
<proteinExistence type="predicted"/>
<keyword evidence="11" id="KW-1185">Reference proteome</keyword>
<keyword evidence="3" id="KW-1003">Cell membrane</keyword>
<dbReference type="PANTHER" id="PTHR43790:SF9">
    <property type="entry name" value="GALACTOFURANOSE TRANSPORTER ATP-BINDING PROTEIN YTFR"/>
    <property type="match status" value="1"/>
</dbReference>
<comment type="subcellular location">
    <subcellularLocation>
        <location evidence="1">Cell membrane</location>
        <topology evidence="1">Peripheral membrane protein</topology>
    </subcellularLocation>
</comment>
<dbReference type="GO" id="GO:0016887">
    <property type="term" value="F:ATP hydrolysis activity"/>
    <property type="evidence" value="ECO:0007669"/>
    <property type="project" value="InterPro"/>
</dbReference>
<protein>
    <submittedName>
        <fullName evidence="10">Galactose/methyl galactoside import ATP-binding protein MglA</fullName>
        <ecNumber evidence="10">3.6.3.17</ecNumber>
    </submittedName>
</protein>
<dbReference type="RefSeq" id="WP_207652161.1">
    <property type="nucleotide sequence ID" value="NZ_MZGV01000003.1"/>
</dbReference>
<dbReference type="CDD" id="cd03215">
    <property type="entry name" value="ABC_Carb_Monos_II"/>
    <property type="match status" value="1"/>
</dbReference>
<comment type="caution">
    <text evidence="10">The sequence shown here is derived from an EMBL/GenBank/DDBJ whole genome shotgun (WGS) entry which is preliminary data.</text>
</comment>